<reference evidence="1 2" key="1">
    <citation type="submission" date="2016-02" db="EMBL/GenBank/DDBJ databases">
        <title>Genome analysis of coral dinoflagellate symbionts highlights evolutionary adaptations to a symbiotic lifestyle.</title>
        <authorList>
            <person name="Aranda M."/>
            <person name="Li Y."/>
            <person name="Liew Y.J."/>
            <person name="Baumgarten S."/>
            <person name="Simakov O."/>
            <person name="Wilson M."/>
            <person name="Piel J."/>
            <person name="Ashoor H."/>
            <person name="Bougouffa S."/>
            <person name="Bajic V.B."/>
            <person name="Ryu T."/>
            <person name="Ravasi T."/>
            <person name="Bayer T."/>
            <person name="Micklem G."/>
            <person name="Kim H."/>
            <person name="Bhak J."/>
            <person name="Lajeunesse T.C."/>
            <person name="Voolstra C.R."/>
        </authorList>
    </citation>
    <scope>NUCLEOTIDE SEQUENCE [LARGE SCALE GENOMIC DNA]</scope>
    <source>
        <strain evidence="1 2">CCMP2467</strain>
    </source>
</reference>
<comment type="caution">
    <text evidence="1">The sequence shown here is derived from an EMBL/GenBank/DDBJ whole genome shotgun (WGS) entry which is preliminary data.</text>
</comment>
<sequence>MSLALGGLPSVLPADKLAELKETAEKLCAPGKGFLAADESAGPWLRARHAEAAKIP</sequence>
<gene>
    <name evidence="1" type="ORF">AK812_SmicGene48699</name>
</gene>
<protein>
    <submittedName>
        <fullName evidence="1">Uncharacterized protein</fullName>
    </submittedName>
</protein>
<evidence type="ECO:0000313" key="1">
    <source>
        <dbReference type="EMBL" id="OLP47894.1"/>
    </source>
</evidence>
<dbReference type="Gene3D" id="3.20.20.70">
    <property type="entry name" value="Aldolase class I"/>
    <property type="match status" value="1"/>
</dbReference>
<evidence type="ECO:0000313" key="2">
    <source>
        <dbReference type="Proteomes" id="UP000186817"/>
    </source>
</evidence>
<name>A0A1Q8ZZY5_SYMMI</name>
<accession>A0A1Q8ZZY5</accession>
<organism evidence="1 2">
    <name type="scientific">Symbiodinium microadriaticum</name>
    <name type="common">Dinoflagellate</name>
    <name type="synonym">Zooxanthella microadriatica</name>
    <dbReference type="NCBI Taxonomy" id="2951"/>
    <lineage>
        <taxon>Eukaryota</taxon>
        <taxon>Sar</taxon>
        <taxon>Alveolata</taxon>
        <taxon>Dinophyceae</taxon>
        <taxon>Suessiales</taxon>
        <taxon>Symbiodiniaceae</taxon>
        <taxon>Symbiodinium</taxon>
    </lineage>
</organism>
<dbReference type="EMBL" id="LSRX01008631">
    <property type="protein sequence ID" value="OLP47894.1"/>
    <property type="molecule type" value="Genomic_DNA"/>
</dbReference>
<dbReference type="OrthoDB" id="36455at2759"/>
<proteinExistence type="predicted"/>
<dbReference type="Proteomes" id="UP000186817">
    <property type="component" value="Unassembled WGS sequence"/>
</dbReference>
<dbReference type="InterPro" id="IPR013785">
    <property type="entry name" value="Aldolase_TIM"/>
</dbReference>
<dbReference type="AlphaFoldDB" id="A0A1Q8ZZY5"/>
<feature type="non-terminal residue" evidence="1">
    <location>
        <position position="56"/>
    </location>
</feature>
<keyword evidence="2" id="KW-1185">Reference proteome</keyword>